<proteinExistence type="predicted"/>
<dbReference type="InterPro" id="IPR032675">
    <property type="entry name" value="LRR_dom_sf"/>
</dbReference>
<name>A0A9P5XJW8_9AGAR</name>
<sequence>MAKELPVVVNVTHNDDTRLVDEVHSEKLLPDWQPCRQVLGTLFGDYSHRIGSLFFGILDGGWGDLLRTPMNFVRLKHLTINGELDPVFAPTEVLMFSNAPRLESVHLWAVDPSTLRLPWNKLSSLRICWMRLDDLVTILRLCPDLGSLRVRNIESSGDDEEDGSATNRYDPISLPGLHTLEVTDDSTNENVPSLLRTLHCPSLSHFGYNTFGPRTYSSTILSNLIPFLERSDKLSSLDASGILFQRDDLKNLLHSTPTLHHLALDLSNAWDSIPDSTATNLIQLFHRHADSGRYDVLPRLRHLELEVDLNLSFDALFAVFETRCPLPYSFGPDSPGVPNGGCGLESVWVNIHAPAGHVAPAEWKLWIDSLQQRGLPVGLNVPFAKPSITFAPAITPTSRTHMFSHGDVI</sequence>
<evidence type="ECO:0000313" key="2">
    <source>
        <dbReference type="Proteomes" id="UP000807342"/>
    </source>
</evidence>
<dbReference type="SUPFAM" id="SSF52047">
    <property type="entry name" value="RNI-like"/>
    <property type="match status" value="1"/>
</dbReference>
<dbReference type="EMBL" id="MU151073">
    <property type="protein sequence ID" value="KAF9452269.1"/>
    <property type="molecule type" value="Genomic_DNA"/>
</dbReference>
<dbReference type="OrthoDB" id="2945347at2759"/>
<reference evidence="1" key="1">
    <citation type="submission" date="2020-11" db="EMBL/GenBank/DDBJ databases">
        <authorList>
            <consortium name="DOE Joint Genome Institute"/>
            <person name="Ahrendt S."/>
            <person name="Riley R."/>
            <person name="Andreopoulos W."/>
            <person name="Labutti K."/>
            <person name="Pangilinan J."/>
            <person name="Ruiz-Duenas F.J."/>
            <person name="Barrasa J.M."/>
            <person name="Sanchez-Garcia M."/>
            <person name="Camarero S."/>
            <person name="Miyauchi S."/>
            <person name="Serrano A."/>
            <person name="Linde D."/>
            <person name="Babiker R."/>
            <person name="Drula E."/>
            <person name="Ayuso-Fernandez I."/>
            <person name="Pacheco R."/>
            <person name="Padilla G."/>
            <person name="Ferreira P."/>
            <person name="Barriuso J."/>
            <person name="Kellner H."/>
            <person name="Castanera R."/>
            <person name="Alfaro M."/>
            <person name="Ramirez L."/>
            <person name="Pisabarro A.G."/>
            <person name="Kuo A."/>
            <person name="Tritt A."/>
            <person name="Lipzen A."/>
            <person name="He G."/>
            <person name="Yan M."/>
            <person name="Ng V."/>
            <person name="Cullen D."/>
            <person name="Martin F."/>
            <person name="Rosso M.-N."/>
            <person name="Henrissat B."/>
            <person name="Hibbett D."/>
            <person name="Martinez A.T."/>
            <person name="Grigoriev I.V."/>
        </authorList>
    </citation>
    <scope>NUCLEOTIDE SEQUENCE</scope>
    <source>
        <strain evidence="1">MF-IS2</strain>
    </source>
</reference>
<dbReference type="Proteomes" id="UP000807342">
    <property type="component" value="Unassembled WGS sequence"/>
</dbReference>
<dbReference type="AlphaFoldDB" id="A0A9P5XJW8"/>
<keyword evidence="2" id="KW-1185">Reference proteome</keyword>
<evidence type="ECO:0000313" key="1">
    <source>
        <dbReference type="EMBL" id="KAF9452269.1"/>
    </source>
</evidence>
<comment type="caution">
    <text evidence="1">The sequence shown here is derived from an EMBL/GenBank/DDBJ whole genome shotgun (WGS) entry which is preliminary data.</text>
</comment>
<protein>
    <recommendedName>
        <fullName evidence="3">F-box domain-containing protein</fullName>
    </recommendedName>
</protein>
<organism evidence="1 2">
    <name type="scientific">Macrolepiota fuliginosa MF-IS2</name>
    <dbReference type="NCBI Taxonomy" id="1400762"/>
    <lineage>
        <taxon>Eukaryota</taxon>
        <taxon>Fungi</taxon>
        <taxon>Dikarya</taxon>
        <taxon>Basidiomycota</taxon>
        <taxon>Agaricomycotina</taxon>
        <taxon>Agaricomycetes</taxon>
        <taxon>Agaricomycetidae</taxon>
        <taxon>Agaricales</taxon>
        <taxon>Agaricineae</taxon>
        <taxon>Agaricaceae</taxon>
        <taxon>Macrolepiota</taxon>
    </lineage>
</organism>
<accession>A0A9P5XJW8</accession>
<dbReference type="Gene3D" id="3.80.10.10">
    <property type="entry name" value="Ribonuclease Inhibitor"/>
    <property type="match status" value="1"/>
</dbReference>
<gene>
    <name evidence="1" type="ORF">P691DRAFT_805151</name>
</gene>
<evidence type="ECO:0008006" key="3">
    <source>
        <dbReference type="Google" id="ProtNLM"/>
    </source>
</evidence>